<reference evidence="2" key="1">
    <citation type="submission" date="2017-09" db="EMBL/GenBank/DDBJ databases">
        <title>FDA dAtabase for Regulatory Grade micrObial Sequences (FDA-ARGOS): Supporting development and validation of Infectious Disease Dx tests.</title>
        <authorList>
            <person name="Minogue T."/>
            <person name="Wolcott M."/>
            <person name="Wasieloski L."/>
            <person name="Aguilar W."/>
            <person name="Moore D."/>
            <person name="Tallon L."/>
            <person name="Sadzewicz L."/>
            <person name="Ott S."/>
            <person name="Zhao X."/>
            <person name="Nagaraj S."/>
            <person name="Vavikolanu K."/>
            <person name="Aluvathingal J."/>
            <person name="Nadendla S."/>
            <person name="Sichtig H."/>
        </authorList>
    </citation>
    <scope>NUCLEOTIDE SEQUENCE [LARGE SCALE GENOMIC DNA]</scope>
    <source>
        <strain evidence="2">FDAARGOS_404</strain>
    </source>
</reference>
<sequence length="375" mass="44209">MPLVWEFTDVIRKNILKRLHTKLFNFHGDEKAKDFFKGLIEDKTLHYEDMVGLLEEKYLDNELNREVTHHIILQFIECIQLLLLEIQGNINLLFKAKVNHYVGLRKILEKKECTYVFSLNHDVVFESICNHHNIRFKDGFYHQNTNYSNIANFKCLTAKQIDDDSFDFFKDCDSGFNLIKLHGSIDMFAVEDKLLFLKVYGDTQCIDGIFNEIRKVENLNISICKRDGLRTANEVLTFDNDGELQFLRRSLLSGKHKFQKRFQQIVPVSFMNLFEKRIDKIDCLSVIGYSFGDKHINEILKNWFEKNNNRKVVVYDPFLTMVPEIFNSNANRVDLIQGGFTDFCNAFETETNSQLYIENKFLSMIREELRKKNIS</sequence>
<evidence type="ECO:0000313" key="1">
    <source>
        <dbReference type="EMBL" id="PHH06499.1"/>
    </source>
</evidence>
<evidence type="ECO:0008006" key="3">
    <source>
        <dbReference type="Google" id="ProtNLM"/>
    </source>
</evidence>
<dbReference type="AlphaFoldDB" id="A0A855ENU9"/>
<name>A0A855ENU9_9ENTR</name>
<proteinExistence type="predicted"/>
<organism evidence="1 2">
    <name type="scientific">Leclercia adecarboxylata</name>
    <dbReference type="NCBI Taxonomy" id="83655"/>
    <lineage>
        <taxon>Bacteria</taxon>
        <taxon>Pseudomonadati</taxon>
        <taxon>Pseudomonadota</taxon>
        <taxon>Gammaproteobacteria</taxon>
        <taxon>Enterobacterales</taxon>
        <taxon>Enterobacteriaceae</taxon>
        <taxon>Leclercia</taxon>
    </lineage>
</organism>
<gene>
    <name evidence="1" type="ORF">CRX53_22435</name>
</gene>
<dbReference type="EMBL" id="PDLK01000002">
    <property type="protein sequence ID" value="PHH06499.1"/>
    <property type="molecule type" value="Genomic_DNA"/>
</dbReference>
<dbReference type="Proteomes" id="UP000222768">
    <property type="component" value="Unassembled WGS sequence"/>
</dbReference>
<protein>
    <recommendedName>
        <fullName evidence="3">SIR2-like domain-containing protein</fullName>
    </recommendedName>
</protein>
<evidence type="ECO:0000313" key="2">
    <source>
        <dbReference type="Proteomes" id="UP000222768"/>
    </source>
</evidence>
<accession>A0A855ENU9</accession>
<comment type="caution">
    <text evidence="1">The sequence shown here is derived from an EMBL/GenBank/DDBJ whole genome shotgun (WGS) entry which is preliminary data.</text>
</comment>